<proteinExistence type="predicted"/>
<gene>
    <name evidence="1" type="ORF">DB30_07347</name>
</gene>
<evidence type="ECO:0000313" key="1">
    <source>
        <dbReference type="EMBL" id="KIG14010.1"/>
    </source>
</evidence>
<accession>A0A0C2CWL1</accession>
<organism evidence="1 2">
    <name type="scientific">Enhygromyxa salina</name>
    <dbReference type="NCBI Taxonomy" id="215803"/>
    <lineage>
        <taxon>Bacteria</taxon>
        <taxon>Pseudomonadati</taxon>
        <taxon>Myxococcota</taxon>
        <taxon>Polyangia</taxon>
        <taxon>Nannocystales</taxon>
        <taxon>Nannocystaceae</taxon>
        <taxon>Enhygromyxa</taxon>
    </lineage>
</organism>
<dbReference type="Proteomes" id="UP000031599">
    <property type="component" value="Unassembled WGS sequence"/>
</dbReference>
<dbReference type="RefSeq" id="WP_052554538.1">
    <property type="nucleotide sequence ID" value="NZ_JMCC02000082.1"/>
</dbReference>
<name>A0A0C2CWL1_9BACT</name>
<comment type="caution">
    <text evidence="1">The sequence shown here is derived from an EMBL/GenBank/DDBJ whole genome shotgun (WGS) entry which is preliminary data.</text>
</comment>
<sequence length="106" mass="11093">MNSNIDSSTLYDSLRALGPIEAEEVPDSLARQVSDKSVNVTKVKQAIAVYAKLANEGTLEQFNAAVEKGGMAYALSVASSTQEVKAPKSCCGHTWEGTCTPASPSA</sequence>
<dbReference type="AlphaFoldDB" id="A0A0C2CWL1"/>
<reference evidence="1 2" key="1">
    <citation type="submission" date="2014-12" db="EMBL/GenBank/DDBJ databases">
        <title>Genome assembly of Enhygromyxa salina DSM 15201.</title>
        <authorList>
            <person name="Sharma G."/>
            <person name="Subramanian S."/>
        </authorList>
    </citation>
    <scope>NUCLEOTIDE SEQUENCE [LARGE SCALE GENOMIC DNA]</scope>
    <source>
        <strain evidence="1 2">DSM 15201</strain>
    </source>
</reference>
<protein>
    <submittedName>
        <fullName evidence="1">Uncharacterized protein</fullName>
    </submittedName>
</protein>
<evidence type="ECO:0000313" key="2">
    <source>
        <dbReference type="Proteomes" id="UP000031599"/>
    </source>
</evidence>
<dbReference type="EMBL" id="JMCC02000082">
    <property type="protein sequence ID" value="KIG14010.1"/>
    <property type="molecule type" value="Genomic_DNA"/>
</dbReference>